<dbReference type="EMBL" id="JAUSTY010000001">
    <property type="protein sequence ID" value="MDQ0164256.1"/>
    <property type="molecule type" value="Genomic_DNA"/>
</dbReference>
<reference evidence="3 4" key="1">
    <citation type="submission" date="2023-07" db="EMBL/GenBank/DDBJ databases">
        <title>Genomic Encyclopedia of Type Strains, Phase IV (KMG-IV): sequencing the most valuable type-strain genomes for metagenomic binning, comparative biology and taxonomic classification.</title>
        <authorList>
            <person name="Goeker M."/>
        </authorList>
    </citation>
    <scope>NUCLEOTIDE SEQUENCE [LARGE SCALE GENOMIC DNA]</scope>
    <source>
        <strain evidence="3 4">DSM 12751</strain>
    </source>
</reference>
<feature type="domain" description="Bypass of forespore C C-terminal" evidence="2">
    <location>
        <begin position="119"/>
        <end position="195"/>
    </location>
</feature>
<keyword evidence="1" id="KW-0812">Transmembrane</keyword>
<organism evidence="3 4">
    <name type="scientific">Caldalkalibacillus horti</name>
    <dbReference type="NCBI Taxonomy" id="77523"/>
    <lineage>
        <taxon>Bacteria</taxon>
        <taxon>Bacillati</taxon>
        <taxon>Bacillota</taxon>
        <taxon>Bacilli</taxon>
        <taxon>Bacillales</taxon>
        <taxon>Bacillaceae</taxon>
        <taxon>Caldalkalibacillus</taxon>
    </lineage>
</organism>
<sequence>MSALLKKLRRFLRGHKGLVSLGVLLLAIITTMIIGIAQLPEKGMQNTHDEQGDHILEVFWGSSEIKLELVTEYMCGIQTEIKTYDNIEEMEEWVLQHKDQWDHTERHDGVFRMTKFVANDLSPLCKNQGYFGLTEDRILTIYEGPPEQNKIIQTFFRLDTELLESNRSTHELSNLKQGIRIRNVKEYLNVLAKYEQFATDY</sequence>
<dbReference type="Gene3D" id="3.30.70.1740">
    <property type="entry name" value="Bypass-of-forespore C, C-terminal domain"/>
    <property type="match status" value="1"/>
</dbReference>
<gene>
    <name evidence="3" type="ORF">J2S11_000155</name>
</gene>
<keyword evidence="1" id="KW-1133">Transmembrane helix</keyword>
<dbReference type="InterPro" id="IPR038117">
    <property type="entry name" value="BofC_C_sf"/>
</dbReference>
<dbReference type="InterPro" id="IPR015050">
    <property type="entry name" value="BofC_C"/>
</dbReference>
<dbReference type="Proteomes" id="UP001235840">
    <property type="component" value="Unassembled WGS sequence"/>
</dbReference>
<proteinExistence type="predicted"/>
<name>A0ABT9VTE2_9BACI</name>
<keyword evidence="1" id="KW-0472">Membrane</keyword>
<keyword evidence="4" id="KW-1185">Reference proteome</keyword>
<feature type="transmembrane region" description="Helical" evidence="1">
    <location>
        <begin position="21"/>
        <end position="39"/>
    </location>
</feature>
<evidence type="ECO:0000259" key="2">
    <source>
        <dbReference type="Pfam" id="PF08955"/>
    </source>
</evidence>
<evidence type="ECO:0000313" key="4">
    <source>
        <dbReference type="Proteomes" id="UP001235840"/>
    </source>
</evidence>
<dbReference type="Pfam" id="PF08955">
    <property type="entry name" value="BofC_C"/>
    <property type="match status" value="1"/>
</dbReference>
<dbReference type="RefSeq" id="WP_307389599.1">
    <property type="nucleotide sequence ID" value="NZ_BAAADK010000009.1"/>
</dbReference>
<accession>A0ABT9VTE2</accession>
<evidence type="ECO:0000256" key="1">
    <source>
        <dbReference type="SAM" id="Phobius"/>
    </source>
</evidence>
<comment type="caution">
    <text evidence="3">The sequence shown here is derived from an EMBL/GenBank/DDBJ whole genome shotgun (WGS) entry which is preliminary data.</text>
</comment>
<protein>
    <submittedName>
        <fullName evidence="3">Forespore regulator of the sigma-K checkpoint</fullName>
    </submittedName>
</protein>
<evidence type="ECO:0000313" key="3">
    <source>
        <dbReference type="EMBL" id="MDQ0164256.1"/>
    </source>
</evidence>